<keyword evidence="3" id="KW-0804">Transcription</keyword>
<keyword evidence="2" id="KW-0805">Transcription regulation</keyword>
<evidence type="ECO:0000256" key="4">
    <source>
        <dbReference type="ARBA" id="ARBA00023242"/>
    </source>
</evidence>
<dbReference type="InterPro" id="IPR044549">
    <property type="entry name" value="bHLH_AtIBH1-like"/>
</dbReference>
<dbReference type="CDD" id="cd11444">
    <property type="entry name" value="bHLH_AtIBH1_like"/>
    <property type="match status" value="1"/>
</dbReference>
<dbReference type="GO" id="GO:0046983">
    <property type="term" value="F:protein dimerization activity"/>
    <property type="evidence" value="ECO:0007669"/>
    <property type="project" value="InterPro"/>
</dbReference>
<dbReference type="Proteomes" id="UP001159364">
    <property type="component" value="Linkage Group LG11"/>
</dbReference>
<feature type="region of interest" description="Disordered" evidence="5">
    <location>
        <begin position="1"/>
        <end position="49"/>
    </location>
</feature>
<reference evidence="6 7" key="1">
    <citation type="submission" date="2021-09" db="EMBL/GenBank/DDBJ databases">
        <title>Genomic insights and catalytic innovation underlie evolution of tropane alkaloids biosynthesis.</title>
        <authorList>
            <person name="Wang Y.-J."/>
            <person name="Tian T."/>
            <person name="Huang J.-P."/>
            <person name="Huang S.-X."/>
        </authorList>
    </citation>
    <scope>NUCLEOTIDE SEQUENCE [LARGE SCALE GENOMIC DNA]</scope>
    <source>
        <strain evidence="6">KIB-2018</strain>
        <tissue evidence="6">Leaf</tissue>
    </source>
</reference>
<evidence type="ECO:0000313" key="7">
    <source>
        <dbReference type="Proteomes" id="UP001159364"/>
    </source>
</evidence>
<dbReference type="InterPro" id="IPR044660">
    <property type="entry name" value="IBH1-like"/>
</dbReference>
<organism evidence="6 7">
    <name type="scientific">Erythroxylum novogranatense</name>
    <dbReference type="NCBI Taxonomy" id="1862640"/>
    <lineage>
        <taxon>Eukaryota</taxon>
        <taxon>Viridiplantae</taxon>
        <taxon>Streptophyta</taxon>
        <taxon>Embryophyta</taxon>
        <taxon>Tracheophyta</taxon>
        <taxon>Spermatophyta</taxon>
        <taxon>Magnoliopsida</taxon>
        <taxon>eudicotyledons</taxon>
        <taxon>Gunneridae</taxon>
        <taxon>Pentapetalae</taxon>
        <taxon>rosids</taxon>
        <taxon>fabids</taxon>
        <taxon>Malpighiales</taxon>
        <taxon>Erythroxylaceae</taxon>
        <taxon>Erythroxylum</taxon>
    </lineage>
</organism>
<dbReference type="PANTHER" id="PTHR33124">
    <property type="entry name" value="TRANSCRIPTION FACTOR IBH1-LIKE 1"/>
    <property type="match status" value="1"/>
</dbReference>
<sequence>MSLIPKNSKSLVKTTTSRRRSTTSVAASRRRVHPLAVTPQRKNGKGLSKVSDKLEALKNLIPTQYGDNVKADQLFQETADYIVQLRTQIFVMQRLIKFYGSTNSVTDNFNAVR</sequence>
<proteinExistence type="predicted"/>
<keyword evidence="7" id="KW-1185">Reference proteome</keyword>
<dbReference type="EMBL" id="JAIWQS010000011">
    <property type="protein sequence ID" value="KAJ8750166.1"/>
    <property type="molecule type" value="Genomic_DNA"/>
</dbReference>
<dbReference type="GO" id="GO:0006355">
    <property type="term" value="P:regulation of DNA-templated transcription"/>
    <property type="evidence" value="ECO:0007669"/>
    <property type="project" value="InterPro"/>
</dbReference>
<name>A0AAV8SDQ5_9ROSI</name>
<protein>
    <submittedName>
        <fullName evidence="6">Uncharacterized protein</fullName>
    </submittedName>
</protein>
<evidence type="ECO:0000256" key="2">
    <source>
        <dbReference type="ARBA" id="ARBA00023015"/>
    </source>
</evidence>
<dbReference type="AlphaFoldDB" id="A0AAV8SDQ5"/>
<keyword evidence="4" id="KW-0539">Nucleus</keyword>
<accession>A0AAV8SDQ5</accession>
<dbReference type="InterPro" id="IPR036638">
    <property type="entry name" value="HLH_DNA-bd_sf"/>
</dbReference>
<comment type="subcellular location">
    <subcellularLocation>
        <location evidence="1">Nucleus</location>
    </subcellularLocation>
</comment>
<dbReference type="GO" id="GO:0000976">
    <property type="term" value="F:transcription cis-regulatory region binding"/>
    <property type="evidence" value="ECO:0007669"/>
    <property type="project" value="UniProtKB-ARBA"/>
</dbReference>
<evidence type="ECO:0000313" key="6">
    <source>
        <dbReference type="EMBL" id="KAJ8750166.1"/>
    </source>
</evidence>
<evidence type="ECO:0000256" key="1">
    <source>
        <dbReference type="ARBA" id="ARBA00004123"/>
    </source>
</evidence>
<evidence type="ECO:0000256" key="5">
    <source>
        <dbReference type="SAM" id="MobiDB-lite"/>
    </source>
</evidence>
<dbReference type="GO" id="GO:0005634">
    <property type="term" value="C:nucleus"/>
    <property type="evidence" value="ECO:0007669"/>
    <property type="project" value="UniProtKB-SubCell"/>
</dbReference>
<comment type="caution">
    <text evidence="6">The sequence shown here is derived from an EMBL/GenBank/DDBJ whole genome shotgun (WGS) entry which is preliminary data.</text>
</comment>
<dbReference type="PANTHER" id="PTHR33124:SF57">
    <property type="entry name" value="TRANSCRIPTION FACTOR UPBEAT-LIKE PROTEIN"/>
    <property type="match status" value="1"/>
</dbReference>
<dbReference type="SUPFAM" id="SSF47459">
    <property type="entry name" value="HLH, helix-loop-helix DNA-binding domain"/>
    <property type="match status" value="1"/>
</dbReference>
<evidence type="ECO:0000256" key="3">
    <source>
        <dbReference type="ARBA" id="ARBA00023163"/>
    </source>
</evidence>
<gene>
    <name evidence="6" type="ORF">K2173_014081</name>
</gene>